<organism evidence="2 3">
    <name type="scientific">Sedimenticola thiotaurini</name>
    <dbReference type="NCBI Taxonomy" id="1543721"/>
    <lineage>
        <taxon>Bacteria</taxon>
        <taxon>Pseudomonadati</taxon>
        <taxon>Pseudomonadota</taxon>
        <taxon>Gammaproteobacteria</taxon>
        <taxon>Chromatiales</taxon>
        <taxon>Sedimenticolaceae</taxon>
        <taxon>Sedimenticola</taxon>
    </lineage>
</organism>
<evidence type="ECO:0000256" key="1">
    <source>
        <dbReference type="SAM" id="Phobius"/>
    </source>
</evidence>
<dbReference type="EMBL" id="VMRY01000070">
    <property type="protein sequence ID" value="TVT52432.1"/>
    <property type="molecule type" value="Genomic_DNA"/>
</dbReference>
<proteinExistence type="predicted"/>
<keyword evidence="1" id="KW-0472">Membrane</keyword>
<dbReference type="InterPro" id="IPR016936">
    <property type="entry name" value="UCP029693"/>
</dbReference>
<evidence type="ECO:0000313" key="2">
    <source>
        <dbReference type="EMBL" id="TVT52432.1"/>
    </source>
</evidence>
<evidence type="ECO:0000313" key="3">
    <source>
        <dbReference type="Proteomes" id="UP000317355"/>
    </source>
</evidence>
<dbReference type="AlphaFoldDB" id="A0A558CUN8"/>
<dbReference type="STRING" id="1543721.AAY24_05280"/>
<sequence length="341" mass="38091">MFKEIIRLYHPQTIREKGVLWASGLLLVTLLVVMYGISVYWSQEPEPFDIKENTQQQLAGSKPVVGTHTTAALIRVMETLLDKPGGYLSNDVMPPSLFLDNIPNWEFGALVQSRDLARALRNDISRSQSQSTENTYLSIAEPQFNFSNDSWLLPSTEGEYREGLKALHSYLHDLAQNSDQNTQFYARADNLKDWLAIVEKRLGSLSQRLSASVGQERINTDLAGDADAAQSTNAPAQLEVHTPWLEIDDVFYEARGSTWALIHFLQAVEVDFRDILAKKNALISLRQIVRELEATQQSVMSPMVLNGGGFGLVTNYSLVMASYISRANAAVIDLRNLLSEG</sequence>
<name>A0A558CUN8_9GAMM</name>
<keyword evidence="1" id="KW-0812">Transmembrane</keyword>
<dbReference type="PIRSF" id="PIRSF029693">
    <property type="entry name" value="UCP029693"/>
    <property type="match status" value="1"/>
</dbReference>
<comment type="caution">
    <text evidence="2">The sequence shown here is derived from an EMBL/GenBank/DDBJ whole genome shotgun (WGS) entry which is preliminary data.</text>
</comment>
<dbReference type="Pfam" id="PF10095">
    <property type="entry name" value="DUF2333"/>
    <property type="match status" value="1"/>
</dbReference>
<gene>
    <name evidence="2" type="ORF">FHK82_13750</name>
</gene>
<feature type="transmembrane region" description="Helical" evidence="1">
    <location>
        <begin position="20"/>
        <end position="41"/>
    </location>
</feature>
<keyword evidence="1" id="KW-1133">Transmembrane helix</keyword>
<reference evidence="2 3" key="1">
    <citation type="submission" date="2019-07" db="EMBL/GenBank/DDBJ databases">
        <title>The pathways for chlorine oxyanion respiration interact through the shared metabolite chlorate.</title>
        <authorList>
            <person name="Barnum T.P."/>
            <person name="Cheng Y."/>
            <person name="Hill K.A."/>
            <person name="Lucas L.N."/>
            <person name="Carlson H.K."/>
            <person name="Coates J.D."/>
        </authorList>
    </citation>
    <scope>NUCLEOTIDE SEQUENCE [LARGE SCALE GENOMIC DNA]</scope>
    <source>
        <strain evidence="2">BK-3</strain>
    </source>
</reference>
<dbReference type="Proteomes" id="UP000317355">
    <property type="component" value="Unassembled WGS sequence"/>
</dbReference>
<protein>
    <submittedName>
        <fullName evidence="2">DUF2333 family protein</fullName>
    </submittedName>
</protein>
<accession>A0A558CUN8</accession>